<reference evidence="2 3" key="1">
    <citation type="submission" date="2024-02" db="EMBL/GenBank/DDBJ databases">
        <title>A draft genome for the cacao thread blight pathogen Marasmius crinis-equi.</title>
        <authorList>
            <person name="Cohen S.P."/>
            <person name="Baruah I.K."/>
            <person name="Amoako-Attah I."/>
            <person name="Bukari Y."/>
            <person name="Meinhardt L.W."/>
            <person name="Bailey B.A."/>
        </authorList>
    </citation>
    <scope>NUCLEOTIDE SEQUENCE [LARGE SCALE GENOMIC DNA]</scope>
    <source>
        <strain evidence="2 3">GH-76</strain>
    </source>
</reference>
<dbReference type="EMBL" id="JBAHYK010000544">
    <property type="protein sequence ID" value="KAL0573105.1"/>
    <property type="molecule type" value="Genomic_DNA"/>
</dbReference>
<name>A0ABR3FD30_9AGAR</name>
<protein>
    <submittedName>
        <fullName evidence="2">Uncharacterized protein</fullName>
    </submittedName>
</protein>
<feature type="compositionally biased region" description="Low complexity" evidence="1">
    <location>
        <begin position="202"/>
        <end position="222"/>
    </location>
</feature>
<accession>A0ABR3FD30</accession>
<evidence type="ECO:0000256" key="1">
    <source>
        <dbReference type="SAM" id="MobiDB-lite"/>
    </source>
</evidence>
<organism evidence="2 3">
    <name type="scientific">Marasmius crinis-equi</name>
    <dbReference type="NCBI Taxonomy" id="585013"/>
    <lineage>
        <taxon>Eukaryota</taxon>
        <taxon>Fungi</taxon>
        <taxon>Dikarya</taxon>
        <taxon>Basidiomycota</taxon>
        <taxon>Agaricomycotina</taxon>
        <taxon>Agaricomycetes</taxon>
        <taxon>Agaricomycetidae</taxon>
        <taxon>Agaricales</taxon>
        <taxon>Marasmiineae</taxon>
        <taxon>Marasmiaceae</taxon>
        <taxon>Marasmius</taxon>
    </lineage>
</organism>
<proteinExistence type="predicted"/>
<keyword evidence="3" id="KW-1185">Reference proteome</keyword>
<gene>
    <name evidence="2" type="ORF">V5O48_008857</name>
</gene>
<evidence type="ECO:0000313" key="2">
    <source>
        <dbReference type="EMBL" id="KAL0573105.1"/>
    </source>
</evidence>
<dbReference type="Proteomes" id="UP001465976">
    <property type="component" value="Unassembled WGS sequence"/>
</dbReference>
<sequence length="320" mass="34382">MILSSRNATQWDISVNASVVVPGLATGAGSGIGITFTDERGAVLMLPRGSSRVDSLNRATFRQYAMEHAVSWYQFVNECHGREAQNGAVYFITGFDKADCWENAVVNNTSRERSCELKFMPGIGVEGGLRLSQSSIMQSSVSSRCSSGDTTKNQSTFIRGFRVTLRHGIWGRLFGAPIVSSIYDSGRKDILGRKGGGPPFGPSSLSGGSSGPSFTSSGSSSLASHVRASPSLDVPSSSLRDARGDIHYDTYSKRARGGGNHSSEQDTFDDKDASDYDSHGSDTSVDEDDVLGTLQPYHPLLVINDHILLSVRHLYEVALT</sequence>
<feature type="compositionally biased region" description="Basic and acidic residues" evidence="1">
    <location>
        <begin position="268"/>
        <end position="280"/>
    </location>
</feature>
<comment type="caution">
    <text evidence="2">The sequence shown here is derived from an EMBL/GenBank/DDBJ whole genome shotgun (WGS) entry which is preliminary data.</text>
</comment>
<evidence type="ECO:0000313" key="3">
    <source>
        <dbReference type="Proteomes" id="UP001465976"/>
    </source>
</evidence>
<feature type="compositionally biased region" description="Basic and acidic residues" evidence="1">
    <location>
        <begin position="240"/>
        <end position="252"/>
    </location>
</feature>
<feature type="region of interest" description="Disordered" evidence="1">
    <location>
        <begin position="193"/>
        <end position="290"/>
    </location>
</feature>